<protein>
    <submittedName>
        <fullName evidence="2">Aste57867_8632 protein</fullName>
    </submittedName>
</protein>
<accession>A0A485KKS3</accession>
<evidence type="ECO:0000313" key="1">
    <source>
        <dbReference type="EMBL" id="KAF0700833.1"/>
    </source>
</evidence>
<reference evidence="1" key="2">
    <citation type="submission" date="2019-06" db="EMBL/GenBank/DDBJ databases">
        <title>Genomics analysis of Aphanomyces spp. identifies a new class of oomycete effector associated with host adaptation.</title>
        <authorList>
            <person name="Gaulin E."/>
        </authorList>
    </citation>
    <scope>NUCLEOTIDE SEQUENCE</scope>
    <source>
        <strain evidence="1">CBS 578.67</strain>
    </source>
</reference>
<evidence type="ECO:0000313" key="2">
    <source>
        <dbReference type="EMBL" id="VFT85518.1"/>
    </source>
</evidence>
<name>A0A485KKS3_9STRA</name>
<reference evidence="2 3" key="1">
    <citation type="submission" date="2019-03" db="EMBL/GenBank/DDBJ databases">
        <authorList>
            <person name="Gaulin E."/>
            <person name="Dumas B."/>
        </authorList>
    </citation>
    <scope>NUCLEOTIDE SEQUENCE [LARGE SCALE GENOMIC DNA]</scope>
    <source>
        <strain evidence="2">CBS 568.67</strain>
    </source>
</reference>
<dbReference type="EMBL" id="CAADRA010005131">
    <property type="protein sequence ID" value="VFT85518.1"/>
    <property type="molecule type" value="Genomic_DNA"/>
</dbReference>
<dbReference type="EMBL" id="VJMH01005110">
    <property type="protein sequence ID" value="KAF0700833.1"/>
    <property type="molecule type" value="Genomic_DNA"/>
</dbReference>
<keyword evidence="3" id="KW-1185">Reference proteome</keyword>
<organism evidence="2 3">
    <name type="scientific">Aphanomyces stellatus</name>
    <dbReference type="NCBI Taxonomy" id="120398"/>
    <lineage>
        <taxon>Eukaryota</taxon>
        <taxon>Sar</taxon>
        <taxon>Stramenopiles</taxon>
        <taxon>Oomycota</taxon>
        <taxon>Saprolegniomycetes</taxon>
        <taxon>Saprolegniales</taxon>
        <taxon>Verrucalvaceae</taxon>
        <taxon>Aphanomyces</taxon>
    </lineage>
</organism>
<dbReference type="Proteomes" id="UP000332933">
    <property type="component" value="Unassembled WGS sequence"/>
</dbReference>
<sequence>MADDEIELDVALMERFDRKLRRRTYERHFKRRCRQGEKNERAVLLTRVVELQRILDPLLERSREAKGETATMLSWEEVAGALKDESKFAASQFSALKAQVAAYAALARSMEAWVTACVLQEGTLDLRACTWQDTSLPAAPNARQLGKKWIASRMYHNMDRIFQEHDFPAPLDSSKEILDEFSTVFNDVGFTHIFRLHSESARPLEKWAAFIRHTIVSFHCCIPGYSPTLPCVVREEDEHMRQYGVVTPLNEYANVLIGEFHKPGDRVVFVVQQILDDESCRANPQHIQRRRRIWIEVRELPNGRRRVRMLSLHSNGFKIAGEDLTLDQDAWTYGIDLHDCPSHLKESRYVRMIRERIDQAAESMERYLLT</sequence>
<evidence type="ECO:0000313" key="3">
    <source>
        <dbReference type="Proteomes" id="UP000332933"/>
    </source>
</evidence>
<proteinExistence type="predicted"/>
<gene>
    <name evidence="2" type="primary">Aste57867_8632</name>
    <name evidence="1" type="ORF">As57867_008598</name>
    <name evidence="2" type="ORF">ASTE57867_8632</name>
</gene>
<dbReference type="AlphaFoldDB" id="A0A485KKS3"/>